<accession>A0A2X2JTL0</accession>
<dbReference type="EMBL" id="UAUU01000011">
    <property type="protein sequence ID" value="SPZ95153.1"/>
    <property type="molecule type" value="Genomic_DNA"/>
</dbReference>
<dbReference type="Proteomes" id="UP000251241">
    <property type="component" value="Unassembled WGS sequence"/>
</dbReference>
<dbReference type="AlphaFoldDB" id="A0A2X2JTL0"/>
<name>A0A2X2JTL0_SPHMU</name>
<reference evidence="1 2" key="1">
    <citation type="submission" date="2018-06" db="EMBL/GenBank/DDBJ databases">
        <authorList>
            <consortium name="Pathogen Informatics"/>
            <person name="Doyle S."/>
        </authorList>
    </citation>
    <scope>NUCLEOTIDE SEQUENCE [LARGE SCALE GENOMIC DNA]</scope>
    <source>
        <strain evidence="1 2">NCTC11343</strain>
    </source>
</reference>
<gene>
    <name evidence="1" type="ORF">NCTC11343_05801</name>
</gene>
<organism evidence="1 2">
    <name type="scientific">Sphingobacterium multivorum</name>
    <dbReference type="NCBI Taxonomy" id="28454"/>
    <lineage>
        <taxon>Bacteria</taxon>
        <taxon>Pseudomonadati</taxon>
        <taxon>Bacteroidota</taxon>
        <taxon>Sphingobacteriia</taxon>
        <taxon>Sphingobacteriales</taxon>
        <taxon>Sphingobacteriaceae</taxon>
        <taxon>Sphingobacterium</taxon>
    </lineage>
</organism>
<dbReference type="RefSeq" id="WP_078764597.1">
    <property type="nucleotide sequence ID" value="NZ_CP069793.1"/>
</dbReference>
<proteinExistence type="predicted"/>
<protein>
    <submittedName>
        <fullName evidence="1">Uncharacterized protein</fullName>
    </submittedName>
</protein>
<sequence>MGKFTSAKKKKSINAEMLKHSTFIELEEIPFEQFLETVRSTGRVVSEEEAKEMLEILYTLARITIKQFFSPD</sequence>
<evidence type="ECO:0000313" key="2">
    <source>
        <dbReference type="Proteomes" id="UP000251241"/>
    </source>
</evidence>
<evidence type="ECO:0000313" key="1">
    <source>
        <dbReference type="EMBL" id="SPZ95153.1"/>
    </source>
</evidence>
<dbReference type="GeneID" id="99065469"/>